<reference evidence="7 8" key="1">
    <citation type="journal article" date="2013" name="PLoS ONE">
        <title>Predicting the Proteins of Angomonas deanei, Strigomonas culicis and Their Respective Endosymbionts Reveals New Aspects of the Trypanosomatidae Family.</title>
        <authorList>
            <person name="Motta M.C."/>
            <person name="Martins A.C."/>
            <person name="de Souza S.S."/>
            <person name="Catta-Preta C.M."/>
            <person name="Silva R."/>
            <person name="Klein C.C."/>
            <person name="de Almeida L.G."/>
            <person name="de Lima Cunha O."/>
            <person name="Ciapina L.P."/>
            <person name="Brocchi M."/>
            <person name="Colabardini A.C."/>
            <person name="de Araujo Lima B."/>
            <person name="Machado C.R."/>
            <person name="de Almeida Soares C.M."/>
            <person name="Probst C.M."/>
            <person name="de Menezes C.B."/>
            <person name="Thompson C.E."/>
            <person name="Bartholomeu D.C."/>
            <person name="Gradia D.F."/>
            <person name="Pavoni D.P."/>
            <person name="Grisard E.C."/>
            <person name="Fantinatti-Garboggini F."/>
            <person name="Marchini F.K."/>
            <person name="Rodrigues-Luiz G.F."/>
            <person name="Wagner G."/>
            <person name="Goldman G.H."/>
            <person name="Fietto J.L."/>
            <person name="Elias M.C."/>
            <person name="Goldman M.H."/>
            <person name="Sagot M.F."/>
            <person name="Pereira M."/>
            <person name="Stoco P.H."/>
            <person name="de Mendonca-Neto R.P."/>
            <person name="Teixeira S.M."/>
            <person name="Maciel T.E."/>
            <person name="de Oliveira Mendes T.A."/>
            <person name="Urmenyi T.P."/>
            <person name="de Souza W."/>
            <person name="Schenkman S."/>
            <person name="de Vasconcelos A.T."/>
        </authorList>
    </citation>
    <scope>NUCLEOTIDE SEQUENCE [LARGE SCALE GENOMIC DNA]</scope>
</reference>
<dbReference type="Proteomes" id="UP000015354">
    <property type="component" value="Unassembled WGS sequence"/>
</dbReference>
<evidence type="ECO:0000256" key="2">
    <source>
        <dbReference type="ARBA" id="ARBA00022741"/>
    </source>
</evidence>
<evidence type="ECO:0000256" key="4">
    <source>
        <dbReference type="PROSITE-ProRule" id="PRU00409"/>
    </source>
</evidence>
<evidence type="ECO:0000256" key="3">
    <source>
        <dbReference type="ARBA" id="ARBA00022840"/>
    </source>
</evidence>
<reference evidence="7" key="2">
    <citation type="submission" date="2013-03" db="EMBL/GenBank/DDBJ databases">
        <authorList>
            <person name="Motta M.C.M."/>
            <person name="Martins A.C.A."/>
            <person name="Preta C.M.C.C."/>
            <person name="Silva R."/>
            <person name="de Souza S.S."/>
            <person name="Klein C.C."/>
            <person name="de Almeida L.G.P."/>
            <person name="Cunha O.L."/>
            <person name="Colabardini A.C."/>
            <person name="Lima B.A."/>
            <person name="Machado C.R."/>
            <person name="Soares C.M.A."/>
            <person name="de Menezes C.B.A."/>
            <person name="Bartolomeu D.C."/>
            <person name="Grisard E.C."/>
            <person name="Fantinatti-Garboggini F."/>
            <person name="Rodrigues-Luiz G.F."/>
            <person name="Wagner G."/>
            <person name="Goldman G.H."/>
            <person name="Fietto J.L.R."/>
            <person name="Ciapina L.P."/>
            <person name="Brocchi M."/>
            <person name="Elias M.C."/>
            <person name="Goldman M.H.S."/>
            <person name="Sagot M.-F."/>
            <person name="Pereira M."/>
            <person name="Stoco P.H."/>
            <person name="Teixeira S.M.R."/>
            <person name="de Mendonca-Neto R.P."/>
            <person name="Maciel T.E.F."/>
            <person name="Mendes T.A.O."/>
            <person name="Urmenyi T.P."/>
            <person name="Teixeira M.M.G."/>
            <person name="de Camargo E.F.P."/>
            <person name="de Sousa W."/>
            <person name="Schenkman S."/>
            <person name="de Vasconcelos A.T.R."/>
        </authorList>
    </citation>
    <scope>NUCLEOTIDE SEQUENCE</scope>
</reference>
<keyword evidence="3 4" id="KW-0067">ATP-binding</keyword>
<dbReference type="Gene3D" id="3.30.470.20">
    <property type="entry name" value="ATP-grasp fold, B domain"/>
    <property type="match status" value="1"/>
</dbReference>
<evidence type="ECO:0000313" key="8">
    <source>
        <dbReference type="Proteomes" id="UP000015354"/>
    </source>
</evidence>
<dbReference type="GO" id="GO:0046872">
    <property type="term" value="F:metal ion binding"/>
    <property type="evidence" value="ECO:0007669"/>
    <property type="project" value="InterPro"/>
</dbReference>
<dbReference type="PANTHER" id="PTHR43585:SF2">
    <property type="entry name" value="ATP-GRASP ENZYME FSQD"/>
    <property type="match status" value="1"/>
</dbReference>
<dbReference type="SUPFAM" id="SSF56059">
    <property type="entry name" value="Glutathione synthetase ATP-binding domain-like"/>
    <property type="match status" value="1"/>
</dbReference>
<dbReference type="OrthoDB" id="434648at2759"/>
<sequence length="524" mass="56528">MDGKVMVFLRTSSVARAPVYAHLRRCGLTLVLVHPVAPLPPAFEGLFHHHLQADTCDVAELLPALADFLSASRLRPDAIVSLDEYAVYTAAVVATHFGLRPLPLPPAALQENNLKANFRLFCQRRRLAVPRGPVVLEQPPWWRACAAPGGGEAWERLLSAVAAALGDLAFPVVLKPSPGAGSLLVRRCDTVEAVAAHALTMWAQFDHHPDMKHFRALTQPVAAGSRPPSPAEAEMAEGQGRWDSAMTLATTYGTLVIVEEYVDGHEVDIDAVVEHGEVIFCAISDNFPTAPPYFAETGGLCPSALPAAAQRSLRDLFLDYVRAQGACLHGVLHFEAKYDPQRKRAYLIEVNCRLGSAETNTMLKTAYNGLELGECFARCALGLPVRPYVAHVLATRGDRELLADTAAVAAALGGSGDGFYAAGRYAASVNLYPAREGVLTRLQLPTTAPRLRADLGGDVPLVGYSVSAMVGDHVCPPPKRMYLLCWMVTEGGSVTEAVTRIQYLTEHFVQQVGAEEEQQGMAQL</sequence>
<comment type="caution">
    <text evidence="7">The sequence shown here is derived from an EMBL/GenBank/DDBJ whole genome shotgun (WGS) entry which is preliminary data.</text>
</comment>
<dbReference type="AlphaFoldDB" id="S9WAR3"/>
<evidence type="ECO:0000259" key="5">
    <source>
        <dbReference type="PROSITE" id="PS50975"/>
    </source>
</evidence>
<protein>
    <submittedName>
        <fullName evidence="7">Biotin carboxylase</fullName>
    </submittedName>
</protein>
<dbReference type="InterPro" id="IPR052032">
    <property type="entry name" value="ATP-dep_AA_Ligase"/>
</dbReference>
<evidence type="ECO:0000313" key="7">
    <source>
        <dbReference type="EMBL" id="EPY33075.1"/>
    </source>
</evidence>
<feature type="domain" description="ATP-grasp" evidence="5">
    <location>
        <begin position="119"/>
        <end position="381"/>
    </location>
</feature>
<proteinExistence type="predicted"/>
<dbReference type="PROSITE" id="PS50975">
    <property type="entry name" value="ATP_GRASP"/>
    <property type="match status" value="1"/>
</dbReference>
<organism evidence="7 8">
    <name type="scientific">Strigomonas culicis</name>
    <dbReference type="NCBI Taxonomy" id="28005"/>
    <lineage>
        <taxon>Eukaryota</taxon>
        <taxon>Discoba</taxon>
        <taxon>Euglenozoa</taxon>
        <taxon>Kinetoplastea</taxon>
        <taxon>Metakinetoplastina</taxon>
        <taxon>Trypanosomatida</taxon>
        <taxon>Trypanosomatidae</taxon>
        <taxon>Strigomonadinae</taxon>
        <taxon>Strigomonas</taxon>
    </lineage>
</organism>
<dbReference type="Pfam" id="PF13535">
    <property type="entry name" value="ATP-grasp_4"/>
    <property type="match status" value="1"/>
</dbReference>
<keyword evidence="8" id="KW-1185">Reference proteome</keyword>
<dbReference type="GO" id="GO:0016874">
    <property type="term" value="F:ligase activity"/>
    <property type="evidence" value="ECO:0007669"/>
    <property type="project" value="UniProtKB-KW"/>
</dbReference>
<dbReference type="EMBL" id="ATMH01002501">
    <property type="protein sequence ID" value="EPY33075.1"/>
    <property type="molecule type" value="Genomic_DNA"/>
</dbReference>
<dbReference type="EMBL" id="ATMH01005444">
    <property type="protein sequence ID" value="EPY27894.1"/>
    <property type="molecule type" value="Genomic_DNA"/>
</dbReference>
<dbReference type="PANTHER" id="PTHR43585">
    <property type="entry name" value="FUMIPYRROLE BIOSYNTHESIS PROTEIN C"/>
    <property type="match status" value="1"/>
</dbReference>
<dbReference type="InterPro" id="IPR011761">
    <property type="entry name" value="ATP-grasp"/>
</dbReference>
<gene>
    <name evidence="7" type="ORF">STCU_02501</name>
    <name evidence="6" type="ORF">STCU_05444</name>
</gene>
<accession>S9WAR3</accession>
<evidence type="ECO:0000256" key="1">
    <source>
        <dbReference type="ARBA" id="ARBA00022598"/>
    </source>
</evidence>
<evidence type="ECO:0000313" key="6">
    <source>
        <dbReference type="EMBL" id="EPY27894.1"/>
    </source>
</evidence>
<keyword evidence="2 4" id="KW-0547">Nucleotide-binding</keyword>
<keyword evidence="1" id="KW-0436">Ligase</keyword>
<dbReference type="GO" id="GO:0005524">
    <property type="term" value="F:ATP binding"/>
    <property type="evidence" value="ECO:0007669"/>
    <property type="project" value="UniProtKB-UniRule"/>
</dbReference>
<name>S9WAR3_9TRYP</name>